<evidence type="ECO:0000256" key="4">
    <source>
        <dbReference type="RuleBase" id="RU362073"/>
    </source>
</evidence>
<evidence type="ECO:0000313" key="7">
    <source>
        <dbReference type="EMBL" id="OCS85129.1"/>
    </source>
</evidence>
<evidence type="ECO:0000256" key="3">
    <source>
        <dbReference type="ARBA" id="ARBA00023143"/>
    </source>
</evidence>
<dbReference type="Proteomes" id="UP000093199">
    <property type="component" value="Unassembled WGS sequence"/>
</dbReference>
<keyword evidence="7" id="KW-0966">Cell projection</keyword>
<dbReference type="OrthoDB" id="9796789at2"/>
<keyword evidence="3 4" id="KW-0975">Bacterial flagellum</keyword>
<evidence type="ECO:0000259" key="6">
    <source>
        <dbReference type="Pfam" id="PF00700"/>
    </source>
</evidence>
<protein>
    <recommendedName>
        <fullName evidence="2 4">Flagellin</fullName>
    </recommendedName>
</protein>
<dbReference type="Pfam" id="PF00669">
    <property type="entry name" value="Flagellin_N"/>
    <property type="match status" value="1"/>
</dbReference>
<dbReference type="AlphaFoldDB" id="A0A1C0YDB3"/>
<keyword evidence="4" id="KW-0964">Secreted</keyword>
<evidence type="ECO:0000313" key="8">
    <source>
        <dbReference type="Proteomes" id="UP000093199"/>
    </source>
</evidence>
<comment type="similarity">
    <text evidence="1 4">Belongs to the bacterial flagellin family.</text>
</comment>
<dbReference type="InterPro" id="IPR042187">
    <property type="entry name" value="Flagellin_C_sub2"/>
</dbReference>
<dbReference type="PANTHER" id="PTHR42792:SF2">
    <property type="entry name" value="FLAGELLIN"/>
    <property type="match status" value="1"/>
</dbReference>
<comment type="function">
    <text evidence="4">Flagellin is the subunit protein which polymerizes to form the filaments of bacterial flagella.</text>
</comment>
<feature type="domain" description="Flagellin C-terminal" evidence="6">
    <location>
        <begin position="191"/>
        <end position="275"/>
    </location>
</feature>
<accession>A0A1C0YDB3</accession>
<dbReference type="Gene3D" id="6.10.10.10">
    <property type="entry name" value="Flagellar export chaperone, C-terminal domain"/>
    <property type="match status" value="1"/>
</dbReference>
<keyword evidence="7" id="KW-0282">Flagellum</keyword>
<keyword evidence="8" id="KW-1185">Reference proteome</keyword>
<organism evidence="7 8">
    <name type="scientific">Caryophanon tenue</name>
    <dbReference type="NCBI Taxonomy" id="33978"/>
    <lineage>
        <taxon>Bacteria</taxon>
        <taxon>Bacillati</taxon>
        <taxon>Bacillota</taxon>
        <taxon>Bacilli</taxon>
        <taxon>Bacillales</taxon>
        <taxon>Caryophanaceae</taxon>
        <taxon>Caryophanon</taxon>
    </lineage>
</organism>
<dbReference type="GO" id="GO:0009288">
    <property type="term" value="C:bacterial-type flagellum"/>
    <property type="evidence" value="ECO:0007669"/>
    <property type="project" value="UniProtKB-SubCell"/>
</dbReference>
<dbReference type="RefSeq" id="WP_066545148.1">
    <property type="nucleotide sequence ID" value="NZ_MASJ01000016.1"/>
</dbReference>
<dbReference type="GO" id="GO:0005576">
    <property type="term" value="C:extracellular region"/>
    <property type="evidence" value="ECO:0007669"/>
    <property type="project" value="UniProtKB-SubCell"/>
</dbReference>
<dbReference type="GO" id="GO:0005198">
    <property type="term" value="F:structural molecule activity"/>
    <property type="evidence" value="ECO:0007669"/>
    <property type="project" value="UniProtKB-UniRule"/>
</dbReference>
<dbReference type="InterPro" id="IPR046358">
    <property type="entry name" value="Flagellin_C"/>
</dbReference>
<dbReference type="Pfam" id="PF00700">
    <property type="entry name" value="Flagellin_C"/>
    <property type="match status" value="1"/>
</dbReference>
<dbReference type="EMBL" id="MASJ01000016">
    <property type="protein sequence ID" value="OCS85129.1"/>
    <property type="molecule type" value="Genomic_DNA"/>
</dbReference>
<evidence type="ECO:0000259" key="5">
    <source>
        <dbReference type="Pfam" id="PF00669"/>
    </source>
</evidence>
<reference evidence="7 8" key="1">
    <citation type="submission" date="2016-07" db="EMBL/GenBank/DDBJ databases">
        <title>Caryophanon tenue genome sequencing.</title>
        <authorList>
            <person name="Verma A."/>
            <person name="Pal Y."/>
            <person name="Krishnamurthi S."/>
        </authorList>
    </citation>
    <scope>NUCLEOTIDE SEQUENCE [LARGE SCALE GENOMIC DNA]</scope>
    <source>
        <strain evidence="7 8">DSM 14152</strain>
    </source>
</reference>
<dbReference type="InterPro" id="IPR001029">
    <property type="entry name" value="Flagellin_N"/>
</dbReference>
<dbReference type="SUPFAM" id="SSF64518">
    <property type="entry name" value="Phase 1 flagellin"/>
    <property type="match status" value="1"/>
</dbReference>
<dbReference type="STRING" id="33978.A6M13_13855"/>
<proteinExistence type="inferred from homology"/>
<comment type="subcellular location">
    <subcellularLocation>
        <location evidence="4">Secreted</location>
    </subcellularLocation>
    <subcellularLocation>
        <location evidence="4">Bacterial flagellum</location>
    </subcellularLocation>
</comment>
<feature type="domain" description="Flagellin N-terminal" evidence="5">
    <location>
        <begin position="8"/>
        <end position="138"/>
    </location>
</feature>
<dbReference type="PRINTS" id="PR00207">
    <property type="entry name" value="FLAGELLIN"/>
</dbReference>
<keyword evidence="7" id="KW-0969">Cilium</keyword>
<dbReference type="Gene3D" id="1.20.1330.10">
    <property type="entry name" value="f41 fragment of flagellin, N-terminal domain"/>
    <property type="match status" value="1"/>
</dbReference>
<comment type="caution">
    <text evidence="7">The sequence shown here is derived from an EMBL/GenBank/DDBJ whole genome shotgun (WGS) entry which is preliminary data.</text>
</comment>
<sequence>MLGNLKAAGSLLNHLNRSYTASDLAMEQLSTGNRINRAADDAAGLAISEKLLGQMNGLNMAAKNTQDGISMLNTAEGAMNETHSIVQKMREIAVQSANDTNTPQEREALNDQFQSLISEIDRISTDTEFNTRTLLNGDYANNPLRLQLGANSGQHMDVFINDMSWQSLLGNNSNRTDLNVLTQENANAMIGVMDGVLKNVSTERGKMGTYTNRLEHAYNVTMTTGENLTKAYSTIKDVDIAKAMMTVTQENIKQQAATTVLSMHMQTASNVLHLLR</sequence>
<dbReference type="PANTHER" id="PTHR42792">
    <property type="entry name" value="FLAGELLIN"/>
    <property type="match status" value="1"/>
</dbReference>
<evidence type="ECO:0000256" key="1">
    <source>
        <dbReference type="ARBA" id="ARBA00005709"/>
    </source>
</evidence>
<dbReference type="InterPro" id="IPR001492">
    <property type="entry name" value="Flagellin"/>
</dbReference>
<name>A0A1C0YDB3_9BACL</name>
<gene>
    <name evidence="7" type="ORF">A6M13_13855</name>
</gene>
<evidence type="ECO:0000256" key="2">
    <source>
        <dbReference type="ARBA" id="ARBA00020110"/>
    </source>
</evidence>